<evidence type="ECO:0000313" key="2">
    <source>
        <dbReference type="Proteomes" id="UP001209540"/>
    </source>
</evidence>
<name>A0AAD5K454_9FUNG</name>
<sequence>MGIIPLKMTSISQDIPSKYTDYNSITQLFDTCVAHYGDNSVIRYCIPSTFEFKTLTYSQAYTWKPILQSMKKKDGSNNNNNDDERQCITVLNGNSLQLFFTFIATLKLGLVYFPLYSYDSEASIMHLLEKPKTSLFVVSKMNHEKVPKCTEALRIYNGLDIKVYDQFNMDRLIFEVTDIGLVQPSVNNDDVVKDNKY</sequence>
<keyword evidence="2" id="KW-1185">Reference proteome</keyword>
<reference evidence="1" key="1">
    <citation type="journal article" date="2022" name="IScience">
        <title>Evolution of zygomycete secretomes and the origins of terrestrial fungal ecologies.</title>
        <authorList>
            <person name="Chang Y."/>
            <person name="Wang Y."/>
            <person name="Mondo S."/>
            <person name="Ahrendt S."/>
            <person name="Andreopoulos W."/>
            <person name="Barry K."/>
            <person name="Beard J."/>
            <person name="Benny G.L."/>
            <person name="Blankenship S."/>
            <person name="Bonito G."/>
            <person name="Cuomo C."/>
            <person name="Desiro A."/>
            <person name="Gervers K.A."/>
            <person name="Hundley H."/>
            <person name="Kuo A."/>
            <person name="LaButti K."/>
            <person name="Lang B.F."/>
            <person name="Lipzen A."/>
            <person name="O'Donnell K."/>
            <person name="Pangilinan J."/>
            <person name="Reynolds N."/>
            <person name="Sandor L."/>
            <person name="Smith M.E."/>
            <person name="Tsang A."/>
            <person name="Grigoriev I.V."/>
            <person name="Stajich J.E."/>
            <person name="Spatafora J.W."/>
        </authorList>
    </citation>
    <scope>NUCLEOTIDE SEQUENCE</scope>
    <source>
        <strain evidence="1">RSA 2281</strain>
    </source>
</reference>
<dbReference type="AlphaFoldDB" id="A0AAD5K454"/>
<organism evidence="1 2">
    <name type="scientific">Phascolomyces articulosus</name>
    <dbReference type="NCBI Taxonomy" id="60185"/>
    <lineage>
        <taxon>Eukaryota</taxon>
        <taxon>Fungi</taxon>
        <taxon>Fungi incertae sedis</taxon>
        <taxon>Mucoromycota</taxon>
        <taxon>Mucoromycotina</taxon>
        <taxon>Mucoromycetes</taxon>
        <taxon>Mucorales</taxon>
        <taxon>Lichtheimiaceae</taxon>
        <taxon>Phascolomyces</taxon>
    </lineage>
</organism>
<gene>
    <name evidence="1" type="ORF">BDA99DRAFT_540046</name>
</gene>
<dbReference type="Proteomes" id="UP001209540">
    <property type="component" value="Unassembled WGS sequence"/>
</dbReference>
<proteinExistence type="predicted"/>
<dbReference type="SUPFAM" id="SSF56801">
    <property type="entry name" value="Acetyl-CoA synthetase-like"/>
    <property type="match status" value="1"/>
</dbReference>
<reference evidence="1" key="2">
    <citation type="submission" date="2023-02" db="EMBL/GenBank/DDBJ databases">
        <authorList>
            <consortium name="DOE Joint Genome Institute"/>
            <person name="Mondo S.J."/>
            <person name="Chang Y."/>
            <person name="Wang Y."/>
            <person name="Ahrendt S."/>
            <person name="Andreopoulos W."/>
            <person name="Barry K."/>
            <person name="Beard J."/>
            <person name="Benny G.L."/>
            <person name="Blankenship S."/>
            <person name="Bonito G."/>
            <person name="Cuomo C."/>
            <person name="Desiro A."/>
            <person name="Gervers K.A."/>
            <person name="Hundley H."/>
            <person name="Kuo A."/>
            <person name="LaButti K."/>
            <person name="Lang B.F."/>
            <person name="Lipzen A."/>
            <person name="O'Donnell K."/>
            <person name="Pangilinan J."/>
            <person name="Reynolds N."/>
            <person name="Sandor L."/>
            <person name="Smith M.W."/>
            <person name="Tsang A."/>
            <person name="Grigoriev I.V."/>
            <person name="Stajich J.E."/>
            <person name="Spatafora J.W."/>
        </authorList>
    </citation>
    <scope>NUCLEOTIDE SEQUENCE</scope>
    <source>
        <strain evidence="1">RSA 2281</strain>
    </source>
</reference>
<protein>
    <submittedName>
        <fullName evidence="1">Uncharacterized protein</fullName>
    </submittedName>
</protein>
<dbReference type="EMBL" id="JAIXMP010000023">
    <property type="protein sequence ID" value="KAI9255132.1"/>
    <property type="molecule type" value="Genomic_DNA"/>
</dbReference>
<evidence type="ECO:0000313" key="1">
    <source>
        <dbReference type="EMBL" id="KAI9255132.1"/>
    </source>
</evidence>
<dbReference type="InterPro" id="IPR042099">
    <property type="entry name" value="ANL_N_sf"/>
</dbReference>
<comment type="caution">
    <text evidence="1">The sequence shown here is derived from an EMBL/GenBank/DDBJ whole genome shotgun (WGS) entry which is preliminary data.</text>
</comment>
<dbReference type="Gene3D" id="3.40.50.12780">
    <property type="entry name" value="N-terminal domain of ligase-like"/>
    <property type="match status" value="1"/>
</dbReference>
<accession>A0AAD5K454</accession>